<dbReference type="CDD" id="cd12830">
    <property type="entry name" value="MtCorA-like"/>
    <property type="match status" value="1"/>
</dbReference>
<evidence type="ECO:0000256" key="7">
    <source>
        <dbReference type="ARBA" id="ARBA00022989"/>
    </source>
</evidence>
<feature type="region of interest" description="Disordered" evidence="13">
    <location>
        <begin position="1"/>
        <end position="67"/>
    </location>
</feature>
<protein>
    <recommendedName>
        <fullName evidence="12">Magnesium transport protein CorA</fullName>
    </recommendedName>
</protein>
<keyword evidence="15" id="KW-1185">Reference proteome</keyword>
<keyword evidence="4 12" id="KW-1003">Cell membrane</keyword>
<dbReference type="InterPro" id="IPR002523">
    <property type="entry name" value="MgTranspt_CorA/ZnTranspt_ZntB"/>
</dbReference>
<dbReference type="Gene3D" id="3.30.460.20">
    <property type="entry name" value="CorA soluble domain-like"/>
    <property type="match status" value="1"/>
</dbReference>
<evidence type="ECO:0000256" key="1">
    <source>
        <dbReference type="ARBA" id="ARBA00004651"/>
    </source>
</evidence>
<dbReference type="EMBL" id="FZMO01000379">
    <property type="protein sequence ID" value="SNQ50321.1"/>
    <property type="molecule type" value="Genomic_DNA"/>
</dbReference>
<feature type="transmembrane region" description="Helical" evidence="12">
    <location>
        <begin position="388"/>
        <end position="407"/>
    </location>
</feature>
<comment type="similarity">
    <text evidence="2 12">Belongs to the CorA metal ion transporter (MIT) (TC 1.A.35) family.</text>
</comment>
<evidence type="ECO:0000256" key="8">
    <source>
        <dbReference type="ARBA" id="ARBA00023065"/>
    </source>
</evidence>
<evidence type="ECO:0000256" key="2">
    <source>
        <dbReference type="ARBA" id="ARBA00009765"/>
    </source>
</evidence>
<evidence type="ECO:0000256" key="5">
    <source>
        <dbReference type="ARBA" id="ARBA00022692"/>
    </source>
</evidence>
<organism evidence="14 15">
    <name type="scientific">Frankia canadensis</name>
    <dbReference type="NCBI Taxonomy" id="1836972"/>
    <lineage>
        <taxon>Bacteria</taxon>
        <taxon>Bacillati</taxon>
        <taxon>Actinomycetota</taxon>
        <taxon>Actinomycetes</taxon>
        <taxon>Frankiales</taxon>
        <taxon>Frankiaceae</taxon>
        <taxon>Frankia</taxon>
    </lineage>
</organism>
<evidence type="ECO:0000256" key="9">
    <source>
        <dbReference type="ARBA" id="ARBA00023136"/>
    </source>
</evidence>
<evidence type="ECO:0000256" key="6">
    <source>
        <dbReference type="ARBA" id="ARBA00022842"/>
    </source>
</evidence>
<dbReference type="Pfam" id="PF01544">
    <property type="entry name" value="CorA"/>
    <property type="match status" value="1"/>
</dbReference>
<evidence type="ECO:0000256" key="4">
    <source>
        <dbReference type="ARBA" id="ARBA00022475"/>
    </source>
</evidence>
<evidence type="ECO:0000313" key="14">
    <source>
        <dbReference type="EMBL" id="SNQ50321.1"/>
    </source>
</evidence>
<evidence type="ECO:0000256" key="3">
    <source>
        <dbReference type="ARBA" id="ARBA00022448"/>
    </source>
</evidence>
<name>A0A2I2KXD0_9ACTN</name>
<evidence type="ECO:0000256" key="10">
    <source>
        <dbReference type="ARBA" id="ARBA00034269"/>
    </source>
</evidence>
<keyword evidence="9 12" id="KW-0472">Membrane</keyword>
<dbReference type="PANTHER" id="PTHR46494">
    <property type="entry name" value="CORA FAMILY METAL ION TRANSPORTER (EUROFUNG)"/>
    <property type="match status" value="1"/>
</dbReference>
<proteinExistence type="inferred from homology"/>
<dbReference type="Gene3D" id="1.20.58.340">
    <property type="entry name" value="Magnesium transport protein CorA, transmembrane region"/>
    <property type="match status" value="2"/>
</dbReference>
<dbReference type="GO" id="GO:0000287">
    <property type="term" value="F:magnesium ion binding"/>
    <property type="evidence" value="ECO:0007669"/>
    <property type="project" value="TreeGrafter"/>
</dbReference>
<gene>
    <name evidence="12 14" type="primary">corA</name>
    <name evidence="14" type="ORF">FRACA_440017</name>
</gene>
<comment type="subcellular location">
    <subcellularLocation>
        <location evidence="1">Cell membrane</location>
        <topology evidence="1">Multi-pass membrane protein</topology>
    </subcellularLocation>
    <subcellularLocation>
        <location evidence="12">Membrane</location>
        <topology evidence="12">Multi-pass membrane protein</topology>
    </subcellularLocation>
</comment>
<keyword evidence="5 12" id="KW-0812">Transmembrane</keyword>
<comment type="function">
    <text evidence="11">Mediates influx of magnesium ions. Alternates between open and closed states. Activated by low cytoplasmic Mg(2+) levels. Inactive when cytoplasmic Mg(2+) levels are high.</text>
</comment>
<keyword evidence="3 12" id="KW-0813">Transport</keyword>
<dbReference type="NCBIfam" id="TIGR00383">
    <property type="entry name" value="corA"/>
    <property type="match status" value="1"/>
</dbReference>
<dbReference type="InterPro" id="IPR045863">
    <property type="entry name" value="CorA_TM1_TM2"/>
</dbReference>
<evidence type="ECO:0000256" key="11">
    <source>
        <dbReference type="ARBA" id="ARBA00045497"/>
    </source>
</evidence>
<evidence type="ECO:0000313" key="15">
    <source>
        <dbReference type="Proteomes" id="UP000234331"/>
    </source>
</evidence>
<accession>A0A2I2KXD0</accession>
<feature type="compositionally biased region" description="Pro residues" evidence="13">
    <location>
        <begin position="46"/>
        <end position="61"/>
    </location>
</feature>
<sequence length="445" mass="49133">MRDDATHTHTHTHTHTTRAEPPGDRAAPPGTDQAGTDQAGTDQPGGSPPGGSPPGGSPPRPGRGEEHPVLDALEHASANAHRLAGALSRPAVSLVRVGRKRRRPRGVEIPATPDGRVMACGVYSHGQRVTTEVDHRDALRLARTERDGFAWLGLFEPTYEQLVAVAEEYGLDLLAVEDAVTGGQRPKLEYYENHLFMVLKTTTYVAHTEVTGTSEVVTTGEIMIFLGEDFVVTVRHGQHGEMTKLRGRLEAAPEMLRHGPTAVLHAICDSIVDDYVDTVEKIQVDIDQIEAGVFRRERAPSTETAYQMKRELLELKHAVQPLAGPLRTLTSDSPRMIDVAMRRYFRDVADHLEQVSERISHFDELLSSVLQATLTQLTIAQNEDMRRISAWVAIAAVPTALAGIYGMNFEHMPELRQTWGYPAVLTLMAVACLFLYRAFKRNGWL</sequence>
<keyword evidence="8 12" id="KW-0406">Ion transport</keyword>
<dbReference type="AlphaFoldDB" id="A0A2I2KXD0"/>
<dbReference type="GO" id="GO:0015095">
    <property type="term" value="F:magnesium ion transmembrane transporter activity"/>
    <property type="evidence" value="ECO:0007669"/>
    <property type="project" value="UniProtKB-UniRule"/>
</dbReference>
<reference evidence="14 15" key="1">
    <citation type="submission" date="2017-06" db="EMBL/GenBank/DDBJ databases">
        <authorList>
            <person name="Kim H.J."/>
            <person name="Triplett B.A."/>
        </authorList>
    </citation>
    <scope>NUCLEOTIDE SEQUENCE [LARGE SCALE GENOMIC DNA]</scope>
    <source>
        <strain evidence="14">FRACA_ARgP5</strain>
    </source>
</reference>
<evidence type="ECO:0000256" key="13">
    <source>
        <dbReference type="SAM" id="MobiDB-lite"/>
    </source>
</evidence>
<evidence type="ECO:0000256" key="12">
    <source>
        <dbReference type="RuleBase" id="RU362010"/>
    </source>
</evidence>
<comment type="catalytic activity">
    <reaction evidence="10">
        <text>Mg(2+)(in) = Mg(2+)(out)</text>
        <dbReference type="Rhea" id="RHEA:29827"/>
        <dbReference type="ChEBI" id="CHEBI:18420"/>
    </reaction>
</comment>
<dbReference type="GO" id="GO:0015087">
    <property type="term" value="F:cobalt ion transmembrane transporter activity"/>
    <property type="evidence" value="ECO:0007669"/>
    <property type="project" value="UniProtKB-UniRule"/>
</dbReference>
<dbReference type="FunFam" id="1.20.58.340:FF:000004">
    <property type="entry name" value="Magnesium transport protein CorA"/>
    <property type="match status" value="1"/>
</dbReference>
<dbReference type="InterPro" id="IPR004488">
    <property type="entry name" value="Mg/Co-transport_prot_CorA"/>
</dbReference>
<dbReference type="GO" id="GO:0050897">
    <property type="term" value="F:cobalt ion binding"/>
    <property type="evidence" value="ECO:0007669"/>
    <property type="project" value="TreeGrafter"/>
</dbReference>
<dbReference type="GO" id="GO:0005886">
    <property type="term" value="C:plasma membrane"/>
    <property type="evidence" value="ECO:0007669"/>
    <property type="project" value="UniProtKB-SubCell"/>
</dbReference>
<dbReference type="InterPro" id="IPR045861">
    <property type="entry name" value="CorA_cytoplasmic_dom"/>
</dbReference>
<keyword evidence="7 12" id="KW-1133">Transmembrane helix</keyword>
<dbReference type="SUPFAM" id="SSF144083">
    <property type="entry name" value="Magnesium transport protein CorA, transmembrane region"/>
    <property type="match status" value="1"/>
</dbReference>
<feature type="transmembrane region" description="Helical" evidence="12">
    <location>
        <begin position="419"/>
        <end position="439"/>
    </location>
</feature>
<dbReference type="RefSeq" id="WP_423748136.1">
    <property type="nucleotide sequence ID" value="NZ_FZMO01000379.1"/>
</dbReference>
<dbReference type="PANTHER" id="PTHR46494:SF1">
    <property type="entry name" value="CORA FAMILY METAL ION TRANSPORTER (EUROFUNG)"/>
    <property type="match status" value="1"/>
</dbReference>
<dbReference type="SUPFAM" id="SSF143865">
    <property type="entry name" value="CorA soluble domain-like"/>
    <property type="match status" value="1"/>
</dbReference>
<keyword evidence="6 12" id="KW-0460">Magnesium</keyword>
<dbReference type="Proteomes" id="UP000234331">
    <property type="component" value="Unassembled WGS sequence"/>
</dbReference>